<keyword evidence="3" id="KW-0732">Signal</keyword>
<accession>A0A1I5I4U7</accession>
<gene>
    <name evidence="5" type="ORF">SAMN04489713_107129</name>
</gene>
<dbReference type="SUPFAM" id="SSF53850">
    <property type="entry name" value="Periplasmic binding protein-like II"/>
    <property type="match status" value="1"/>
</dbReference>
<proteinExistence type="inferred from homology"/>
<dbReference type="Gene3D" id="3.40.190.10">
    <property type="entry name" value="Periplasmic binding protein-like II"/>
    <property type="match status" value="1"/>
</dbReference>
<dbReference type="GO" id="GO:0015833">
    <property type="term" value="P:peptide transport"/>
    <property type="evidence" value="ECO:0007669"/>
    <property type="project" value="TreeGrafter"/>
</dbReference>
<dbReference type="AlphaFoldDB" id="A0A1I5I4U7"/>
<dbReference type="CDD" id="cd08503">
    <property type="entry name" value="PBP2_NikA_DppA_OppA_like_17"/>
    <property type="match status" value="1"/>
</dbReference>
<evidence type="ECO:0000256" key="1">
    <source>
        <dbReference type="ARBA" id="ARBA00005695"/>
    </source>
</evidence>
<dbReference type="InterPro" id="IPR030678">
    <property type="entry name" value="Peptide/Ni-bd"/>
</dbReference>
<dbReference type="PANTHER" id="PTHR30290">
    <property type="entry name" value="PERIPLASMIC BINDING COMPONENT OF ABC TRANSPORTER"/>
    <property type="match status" value="1"/>
</dbReference>
<feature type="domain" description="Solute-binding protein family 5" evidence="4">
    <location>
        <begin position="113"/>
        <end position="432"/>
    </location>
</feature>
<evidence type="ECO:0000256" key="2">
    <source>
        <dbReference type="ARBA" id="ARBA00022448"/>
    </source>
</evidence>
<keyword evidence="2" id="KW-0813">Transport</keyword>
<dbReference type="STRING" id="1993.SAMN04489713_107129"/>
<dbReference type="GO" id="GO:1904680">
    <property type="term" value="F:peptide transmembrane transporter activity"/>
    <property type="evidence" value="ECO:0007669"/>
    <property type="project" value="TreeGrafter"/>
</dbReference>
<dbReference type="InterPro" id="IPR000914">
    <property type="entry name" value="SBP_5_dom"/>
</dbReference>
<evidence type="ECO:0000313" key="6">
    <source>
        <dbReference type="Proteomes" id="UP000183413"/>
    </source>
</evidence>
<name>A0A1I5I4U7_9ACTN</name>
<dbReference type="Gene3D" id="3.10.105.10">
    <property type="entry name" value="Dipeptide-binding Protein, Domain 3"/>
    <property type="match status" value="1"/>
</dbReference>
<dbReference type="InParanoid" id="A0A1I5I4U7"/>
<organism evidence="5 6">
    <name type="scientific">Actinomadura madurae</name>
    <dbReference type="NCBI Taxonomy" id="1993"/>
    <lineage>
        <taxon>Bacteria</taxon>
        <taxon>Bacillati</taxon>
        <taxon>Actinomycetota</taxon>
        <taxon>Actinomycetes</taxon>
        <taxon>Streptosporangiales</taxon>
        <taxon>Thermomonosporaceae</taxon>
        <taxon>Actinomadura</taxon>
    </lineage>
</organism>
<dbReference type="Gene3D" id="3.90.76.10">
    <property type="entry name" value="Dipeptide-binding Protein, Domain 1"/>
    <property type="match status" value="1"/>
</dbReference>
<dbReference type="Pfam" id="PF00496">
    <property type="entry name" value="SBP_bac_5"/>
    <property type="match status" value="1"/>
</dbReference>
<dbReference type="EMBL" id="FOVH01000007">
    <property type="protein sequence ID" value="SFO55595.1"/>
    <property type="molecule type" value="Genomic_DNA"/>
</dbReference>
<dbReference type="RefSeq" id="WP_083597801.1">
    <property type="nucleotide sequence ID" value="NZ_FOVH01000007.1"/>
</dbReference>
<evidence type="ECO:0000256" key="3">
    <source>
        <dbReference type="ARBA" id="ARBA00022729"/>
    </source>
</evidence>
<comment type="similarity">
    <text evidence="1">Belongs to the bacterial solute-binding protein 5 family.</text>
</comment>
<evidence type="ECO:0000259" key="4">
    <source>
        <dbReference type="Pfam" id="PF00496"/>
    </source>
</evidence>
<dbReference type="PANTHER" id="PTHR30290:SF9">
    <property type="entry name" value="OLIGOPEPTIDE-BINDING PROTEIN APPA"/>
    <property type="match status" value="1"/>
</dbReference>
<evidence type="ECO:0000313" key="5">
    <source>
        <dbReference type="EMBL" id="SFO55595.1"/>
    </source>
</evidence>
<sequence length="554" mass="59304">MGALDRPVGDSTADLPGLSRRSVLAGGLGIGAGLLLAGCSSSSSSSRSPAAVPSALPGGTPVPGGTLRVGVASGGPSENLFPGTAAVGPDFIRVAQLFTPLFYAGSGDKLFPLEPGLALSAEPNADATSWTFRLRDGVTWHDGKSFGAHDVVYDLRTWMSDPATNYGAGFLLGLVDFANVKAVDKLTVRVPLKRPYAQFPTLFTHYNLWITPEGKTPAEIARNPIGTGAFKFQSFTAGKQSVLVRNPNFWDAPKPYFESVVVESSFSDSTAMVNALLAGSIDIASSPDYAVAAQQRSNPKVVLLESKSAYAQPVFAMRVDQGPFADVRVRQAFKYLVNRQQLIDSAAAGFGNVAYDLVGPGNQYYATDLKREFDPDKARGLFKAAGVLGETFVLPSPPLIGLDKAATVLAQQAKAAGVNVQVKTTSPATYWTPAEQVYVRPFAVDYIFAFASLAGVYSAHVLQDAPFRDTWWGKQSPGGRQANDLILQAMATLDETKAASLWREVQQQQFDEGGYLCWSNQPWLDIVSPRLRGLKQTGGINLNVSRFSDGWFAK</sequence>
<dbReference type="Proteomes" id="UP000183413">
    <property type="component" value="Unassembled WGS sequence"/>
</dbReference>
<dbReference type="GO" id="GO:0043190">
    <property type="term" value="C:ATP-binding cassette (ABC) transporter complex"/>
    <property type="evidence" value="ECO:0007669"/>
    <property type="project" value="InterPro"/>
</dbReference>
<dbReference type="PIRSF" id="PIRSF002741">
    <property type="entry name" value="MppA"/>
    <property type="match status" value="1"/>
</dbReference>
<dbReference type="InterPro" id="IPR039424">
    <property type="entry name" value="SBP_5"/>
</dbReference>
<keyword evidence="6" id="KW-1185">Reference proteome</keyword>
<protein>
    <submittedName>
        <fullName evidence="5">Peptide/nickel transport system substrate-binding protein</fullName>
    </submittedName>
</protein>
<dbReference type="PROSITE" id="PS51318">
    <property type="entry name" value="TAT"/>
    <property type="match status" value="1"/>
</dbReference>
<dbReference type="InterPro" id="IPR006311">
    <property type="entry name" value="TAT_signal"/>
</dbReference>
<reference evidence="5 6" key="1">
    <citation type="submission" date="2016-10" db="EMBL/GenBank/DDBJ databases">
        <authorList>
            <person name="de Groot N.N."/>
        </authorList>
    </citation>
    <scope>NUCLEOTIDE SEQUENCE [LARGE SCALE GENOMIC DNA]</scope>
    <source>
        <strain evidence="5 6">DSM 43067</strain>
    </source>
</reference>
<dbReference type="GO" id="GO:0042597">
    <property type="term" value="C:periplasmic space"/>
    <property type="evidence" value="ECO:0007669"/>
    <property type="project" value="UniProtKB-ARBA"/>
</dbReference>